<evidence type="ECO:0000259" key="10">
    <source>
        <dbReference type="Pfam" id="PF25084"/>
    </source>
</evidence>
<dbReference type="OrthoDB" id="424572at2759"/>
<gene>
    <name evidence="11" type="ORF">UCREL1_873</name>
</gene>
<evidence type="ECO:0000313" key="12">
    <source>
        <dbReference type="Proteomes" id="UP000012174"/>
    </source>
</evidence>
<dbReference type="Proteomes" id="UP000012174">
    <property type="component" value="Unassembled WGS sequence"/>
</dbReference>
<protein>
    <recommendedName>
        <fullName evidence="3">Mannose-1-phosphate guanyltransferase</fullName>
    </recommendedName>
    <alternativeName>
        <fullName evidence="6">GDP-mannose pyrophosphorylase</fullName>
    </alternativeName>
    <alternativeName>
        <fullName evidence="5">GTP-mannose-1-phosphate guanylyltransferase</fullName>
    </alternativeName>
</protein>
<evidence type="ECO:0000256" key="8">
    <source>
        <dbReference type="SAM" id="MobiDB-lite"/>
    </source>
</evidence>
<comment type="subcellular location">
    <subcellularLocation>
        <location evidence="1">Cytoplasm</location>
        <location evidence="1">Cytosol</location>
    </subcellularLocation>
</comment>
<dbReference type="CDD" id="cd11558">
    <property type="entry name" value="W2_eIF2B_epsilon"/>
    <property type="match status" value="1"/>
</dbReference>
<dbReference type="InterPro" id="IPR005835">
    <property type="entry name" value="NTP_transferase_dom"/>
</dbReference>
<feature type="compositionally biased region" description="Low complexity" evidence="8">
    <location>
        <begin position="1"/>
        <end position="10"/>
    </location>
</feature>
<comment type="subunit">
    <text evidence="7">Component of the translation initiation factor 2B (eIF2B) complex which is a heterodecamer of two sets of five different subunits: alpha, beta, gamma, delta and epsilon. Subunits alpha, beta and delta comprise a regulatory subcomplex and subunits epsilon and gamma comprise a catalytic subcomplex. Within the complex, the hexameric regulatory complex resides at the center, with the two heterodimeric catalytic subcomplexes bound on opposite sides.</text>
</comment>
<keyword evidence="4" id="KW-0963">Cytoplasm</keyword>
<dbReference type="InterPro" id="IPR029044">
    <property type="entry name" value="Nucleotide-diphossugar_trans"/>
</dbReference>
<dbReference type="GO" id="GO:0003743">
    <property type="term" value="F:translation initiation factor activity"/>
    <property type="evidence" value="ECO:0007669"/>
    <property type="project" value="EnsemblFungi"/>
</dbReference>
<evidence type="ECO:0000313" key="11">
    <source>
        <dbReference type="EMBL" id="EMR72077.1"/>
    </source>
</evidence>
<dbReference type="STRING" id="1287681.M7T628"/>
<evidence type="ECO:0000256" key="6">
    <source>
        <dbReference type="ARBA" id="ARBA00031190"/>
    </source>
</evidence>
<name>M7T628_EUTLA</name>
<keyword evidence="12" id="KW-1185">Reference proteome</keyword>
<evidence type="ECO:0000256" key="2">
    <source>
        <dbReference type="ARBA" id="ARBA00007878"/>
    </source>
</evidence>
<feature type="region of interest" description="Disordered" evidence="8">
    <location>
        <begin position="1"/>
        <end position="20"/>
    </location>
</feature>
<dbReference type="Pfam" id="PF00483">
    <property type="entry name" value="NTP_transferase"/>
    <property type="match status" value="1"/>
</dbReference>
<dbReference type="Gene3D" id="2.160.10.10">
    <property type="entry name" value="Hexapeptide repeat proteins"/>
    <property type="match status" value="1"/>
</dbReference>
<dbReference type="GO" id="GO:0006446">
    <property type="term" value="P:regulation of translational initiation"/>
    <property type="evidence" value="ECO:0007669"/>
    <property type="project" value="EnsemblFungi"/>
</dbReference>
<dbReference type="InterPro" id="IPR044123">
    <property type="entry name" value="W2_eIF2B_epsilon"/>
</dbReference>
<dbReference type="CDD" id="cd04197">
    <property type="entry name" value="eIF-2B_epsilon_N"/>
    <property type="match status" value="1"/>
</dbReference>
<sequence>MPPRPGASGKKAGKPGAEEKREDVLQAVVIADSFQTRFRPFSLEKPRCLLPLANTPLIEYTLEYLALNGVQEVFIYCGDHNKQVEDYIHTSRWSQNHRSCPFSVLEFIRVADARSIGDFLRDLDKRNIMSGDFLVVHGDVVSNIPLDGPLAAHRARREANRDSCMTLILREAGEEEHHTKTNGTTPVFIIDPRAKRCIHYEEINPLQSDRYLELDPEILKIPEIEIRTDLVDADISICTPDVLALWSENFDYELPANFLHGVLKDWELNGKLIHTEIVQEGYSARASNLQLYEAISRDILAGWTYPFLPDSNILRDQSYQLRGNNRYEEDEVVIAEESTVSNSVVGKDTHVGPGTTIINSIIGRNCKIGDNVTIANSFIWADAVVNDGAVIRHAIIADSVVIGKESEIGDGCLLSFGVQISDKTTVKASTPISLLSYNSDPVSPNRSIVGSEGKGAVFISPEEEEDDEYDPSRLQKSLIYSLEEFNLSTSSISTLASHDSDDDSDADSVAHSRRSRLSSFASDDSGGGHSFSGFHSDAVHGLLEVLRGTSGSFDSEKLEFTSLRLANNASDAAMRRAIATAFVRRGLELINTGFDSNSEEGGSGSGNASGPLEPAKAAKHVLTAREGAADFIREYGVGDVAVRAEQVEFALALQKACAVYAKGSADPARVGNLLAALLQQAPGAAAAATRCPSLG</sequence>
<dbReference type="SUPFAM" id="SSF53448">
    <property type="entry name" value="Nucleotide-diphospho-sugar transferases"/>
    <property type="match status" value="1"/>
</dbReference>
<dbReference type="FunFam" id="3.90.550.10:FF:000066">
    <property type="entry name" value="Translation initiation factor eIF-2B subunit epsilon"/>
    <property type="match status" value="1"/>
</dbReference>
<evidence type="ECO:0000256" key="3">
    <source>
        <dbReference type="ARBA" id="ARBA00018601"/>
    </source>
</evidence>
<dbReference type="OMA" id="FVICRSH"/>
<evidence type="ECO:0000256" key="1">
    <source>
        <dbReference type="ARBA" id="ARBA00004514"/>
    </source>
</evidence>
<dbReference type="InterPro" id="IPR035543">
    <property type="entry name" value="eIF-2B_epsilon_N"/>
</dbReference>
<dbReference type="eggNOG" id="KOG1461">
    <property type="taxonomic scope" value="Eukaryota"/>
</dbReference>
<dbReference type="PANTHER" id="PTHR45887">
    <property type="entry name" value="TRANSLATION INITIATION FACTOR EIF-2B SUBUNIT EPSILON"/>
    <property type="match status" value="1"/>
</dbReference>
<evidence type="ECO:0000256" key="7">
    <source>
        <dbReference type="ARBA" id="ARBA00046432"/>
    </source>
</evidence>
<dbReference type="InterPro" id="IPR051956">
    <property type="entry name" value="eIF2B_epsilon"/>
</dbReference>
<comment type="similarity">
    <text evidence="2">Belongs to the eIF-2B gamma/epsilon subunits family.</text>
</comment>
<dbReference type="AlphaFoldDB" id="M7T628"/>
<dbReference type="PANTHER" id="PTHR45887:SF1">
    <property type="entry name" value="TRANSLATION INITIATION FACTOR EIF-2B SUBUNIT EPSILON"/>
    <property type="match status" value="1"/>
</dbReference>
<dbReference type="Gene3D" id="3.90.550.10">
    <property type="entry name" value="Spore Coat Polysaccharide Biosynthesis Protein SpsA, Chain A"/>
    <property type="match status" value="1"/>
</dbReference>
<dbReference type="GO" id="GO:0005851">
    <property type="term" value="C:eukaryotic translation initiation factor 2B complex"/>
    <property type="evidence" value="ECO:0007669"/>
    <property type="project" value="EnsemblFungi"/>
</dbReference>
<dbReference type="GO" id="GO:0031369">
    <property type="term" value="F:translation initiation factor binding"/>
    <property type="evidence" value="ECO:0007669"/>
    <property type="project" value="InterPro"/>
</dbReference>
<feature type="domain" description="EIF2B subunit epsilon/gamma LbH" evidence="10">
    <location>
        <begin position="324"/>
        <end position="426"/>
    </location>
</feature>
<evidence type="ECO:0000256" key="5">
    <source>
        <dbReference type="ARBA" id="ARBA00030179"/>
    </source>
</evidence>
<reference evidence="12" key="1">
    <citation type="journal article" date="2013" name="Genome Announc.">
        <title>Draft genome sequence of the grapevine dieback fungus Eutypa lata UCR-EL1.</title>
        <authorList>
            <person name="Blanco-Ulate B."/>
            <person name="Rolshausen P.E."/>
            <person name="Cantu D."/>
        </authorList>
    </citation>
    <scope>NUCLEOTIDE SEQUENCE [LARGE SCALE GENOMIC DNA]</scope>
    <source>
        <strain evidence="12">UCR-EL1</strain>
    </source>
</reference>
<dbReference type="Pfam" id="PF25084">
    <property type="entry name" value="LbH_EIF2B"/>
    <property type="match status" value="1"/>
</dbReference>
<dbReference type="GO" id="GO:0002183">
    <property type="term" value="P:cytoplasmic translational initiation"/>
    <property type="evidence" value="ECO:0007669"/>
    <property type="project" value="EnsemblFungi"/>
</dbReference>
<dbReference type="CDD" id="cd05787">
    <property type="entry name" value="LbH_eIF2B_epsilon"/>
    <property type="match status" value="1"/>
</dbReference>
<dbReference type="KEGG" id="ela:UCREL1_873"/>
<evidence type="ECO:0000259" key="9">
    <source>
        <dbReference type="Pfam" id="PF00483"/>
    </source>
</evidence>
<dbReference type="InterPro" id="IPR056764">
    <property type="entry name" value="LbH_EIF2B3/5"/>
</dbReference>
<organism evidence="11 12">
    <name type="scientific">Eutypa lata (strain UCR-EL1)</name>
    <name type="common">Grapevine dieback disease fungus</name>
    <name type="synonym">Eutypa armeniacae</name>
    <dbReference type="NCBI Taxonomy" id="1287681"/>
    <lineage>
        <taxon>Eukaryota</taxon>
        <taxon>Fungi</taxon>
        <taxon>Dikarya</taxon>
        <taxon>Ascomycota</taxon>
        <taxon>Pezizomycotina</taxon>
        <taxon>Sordariomycetes</taxon>
        <taxon>Xylariomycetidae</taxon>
        <taxon>Xylariales</taxon>
        <taxon>Diatrypaceae</taxon>
        <taxon>Eutypa</taxon>
    </lineage>
</organism>
<evidence type="ECO:0000256" key="4">
    <source>
        <dbReference type="ARBA" id="ARBA00022490"/>
    </source>
</evidence>
<dbReference type="GO" id="GO:0005085">
    <property type="term" value="F:guanyl-nucleotide exchange factor activity"/>
    <property type="evidence" value="ECO:0007669"/>
    <property type="project" value="EnsemblFungi"/>
</dbReference>
<accession>M7T628</accession>
<feature type="domain" description="Nucleotidyl transferase" evidence="9">
    <location>
        <begin position="33"/>
        <end position="158"/>
    </location>
</feature>
<dbReference type="Gene3D" id="1.25.40.180">
    <property type="match status" value="1"/>
</dbReference>
<feature type="region of interest" description="Disordered" evidence="8">
    <location>
        <begin position="594"/>
        <end position="613"/>
    </location>
</feature>
<dbReference type="HOGENOM" id="CLU_012507_1_0_1"/>
<dbReference type="EMBL" id="KB705524">
    <property type="protein sequence ID" value="EMR72077.1"/>
    <property type="molecule type" value="Genomic_DNA"/>
</dbReference>
<proteinExistence type="inferred from homology"/>